<evidence type="ECO:0000313" key="2">
    <source>
        <dbReference type="EMBL" id="AHF16085.1"/>
    </source>
</evidence>
<dbReference type="Gene3D" id="3.90.550.10">
    <property type="entry name" value="Spore Coat Polysaccharide Biosynthesis Protein SpsA, Chain A"/>
    <property type="match status" value="1"/>
</dbReference>
<sequence>MNPSKKLTVSLVIATYNWPQALECSLKSVLRQSRLPDEVIIADDGSTPQTAALIETYRALFPVPLLHIWQPDEGFQLARIRNKAIAAAQSDYIVQIDGDLVLHRNFISDHCAFSEPGFFATGGRVLLGKSFSEKVLAQPQKNISFFNKGIKNRKNSIRYRPLTRLFKNYRASDVFYLRGCNMAFWRKDLLNINGYNEAFTGWGREDNEIVVRLLNSGVQKHALKHGAIAYHIYHPEKERGSLSRNEELLSAAVSGSSKFALLGLNQYL</sequence>
<dbReference type="InterPro" id="IPR029044">
    <property type="entry name" value="Nucleotide-diphossugar_trans"/>
</dbReference>
<dbReference type="InterPro" id="IPR050834">
    <property type="entry name" value="Glycosyltransf_2"/>
</dbReference>
<dbReference type="InterPro" id="IPR001173">
    <property type="entry name" value="Glyco_trans_2-like"/>
</dbReference>
<keyword evidence="2" id="KW-0808">Transferase</keyword>
<dbReference type="STRING" id="929713.NIASO_14875"/>
<dbReference type="KEGG" id="nso:NIASO_14875"/>
<dbReference type="EMBL" id="CP007035">
    <property type="protein sequence ID" value="AHF16085.1"/>
    <property type="molecule type" value="Genomic_DNA"/>
</dbReference>
<evidence type="ECO:0000259" key="1">
    <source>
        <dbReference type="Pfam" id="PF00535"/>
    </source>
</evidence>
<feature type="domain" description="Glycosyltransferase 2-like" evidence="1">
    <location>
        <begin position="10"/>
        <end position="186"/>
    </location>
</feature>
<keyword evidence="3" id="KW-1185">Reference proteome</keyword>
<dbReference type="CDD" id="cd06420">
    <property type="entry name" value="GT2_Chondriotin_Pol_N"/>
    <property type="match status" value="1"/>
</dbReference>
<dbReference type="Proteomes" id="UP000003586">
    <property type="component" value="Chromosome"/>
</dbReference>
<reference evidence="2 3" key="1">
    <citation type="submission" date="2013-12" db="EMBL/GenBank/DDBJ databases">
        <authorList>
            <consortium name="DOE Joint Genome Institute"/>
            <person name="Eisen J."/>
            <person name="Huntemann M."/>
            <person name="Han J."/>
            <person name="Chen A."/>
            <person name="Kyrpides N."/>
            <person name="Mavromatis K."/>
            <person name="Markowitz V."/>
            <person name="Palaniappan K."/>
            <person name="Ivanova N."/>
            <person name="Schaumberg A."/>
            <person name="Pati A."/>
            <person name="Liolios K."/>
            <person name="Nordberg H.P."/>
            <person name="Cantor M.N."/>
            <person name="Hua S.X."/>
            <person name="Woyke T."/>
        </authorList>
    </citation>
    <scope>NUCLEOTIDE SEQUENCE [LARGE SCALE GENOMIC DNA]</scope>
    <source>
        <strain evidence="3">DSM 19437</strain>
    </source>
</reference>
<accession>W0EZ51</accession>
<proteinExistence type="predicted"/>
<dbReference type="eggNOG" id="COG1216">
    <property type="taxonomic scope" value="Bacteria"/>
</dbReference>
<evidence type="ECO:0000313" key="3">
    <source>
        <dbReference type="Proteomes" id="UP000003586"/>
    </source>
</evidence>
<dbReference type="PANTHER" id="PTHR43685:SF3">
    <property type="entry name" value="SLR2126 PROTEIN"/>
    <property type="match status" value="1"/>
</dbReference>
<dbReference type="Pfam" id="PF00535">
    <property type="entry name" value="Glycos_transf_2"/>
    <property type="match status" value="1"/>
</dbReference>
<dbReference type="PANTHER" id="PTHR43685">
    <property type="entry name" value="GLYCOSYLTRANSFERASE"/>
    <property type="match status" value="1"/>
</dbReference>
<organism evidence="2 3">
    <name type="scientific">Niabella soli DSM 19437</name>
    <dbReference type="NCBI Taxonomy" id="929713"/>
    <lineage>
        <taxon>Bacteria</taxon>
        <taxon>Pseudomonadati</taxon>
        <taxon>Bacteroidota</taxon>
        <taxon>Chitinophagia</taxon>
        <taxon>Chitinophagales</taxon>
        <taxon>Chitinophagaceae</taxon>
        <taxon>Niabella</taxon>
    </lineage>
</organism>
<gene>
    <name evidence="2" type="ORF">NIASO_14875</name>
</gene>
<protein>
    <submittedName>
        <fullName evidence="2">Glycosyl transferase family 2</fullName>
    </submittedName>
</protein>
<dbReference type="GO" id="GO:0016740">
    <property type="term" value="F:transferase activity"/>
    <property type="evidence" value="ECO:0007669"/>
    <property type="project" value="UniProtKB-KW"/>
</dbReference>
<dbReference type="SUPFAM" id="SSF53448">
    <property type="entry name" value="Nucleotide-diphospho-sugar transferases"/>
    <property type="match status" value="1"/>
</dbReference>
<dbReference type="AlphaFoldDB" id="W0EZ51"/>
<dbReference type="RefSeq" id="WP_008586748.1">
    <property type="nucleotide sequence ID" value="NZ_CP007035.1"/>
</dbReference>
<name>W0EZ51_9BACT</name>
<dbReference type="HOGENOM" id="CLU_025996_24_0_10"/>